<comment type="caution">
    <text evidence="2">The sequence shown here is derived from an EMBL/GenBank/DDBJ whole genome shotgun (WGS) entry which is preliminary data.</text>
</comment>
<accession>A0AA39TC52</accession>
<feature type="compositionally biased region" description="Basic and acidic residues" evidence="1">
    <location>
        <begin position="8"/>
        <end position="24"/>
    </location>
</feature>
<dbReference type="AlphaFoldDB" id="A0AA39TC52"/>
<keyword evidence="3" id="KW-1185">Reference proteome</keyword>
<dbReference type="EMBL" id="JAUESC010000002">
    <property type="protein sequence ID" value="KAK0603000.1"/>
    <property type="molecule type" value="Genomic_DNA"/>
</dbReference>
<evidence type="ECO:0000313" key="2">
    <source>
        <dbReference type="EMBL" id="KAK0603000.1"/>
    </source>
</evidence>
<reference evidence="2" key="2">
    <citation type="submission" date="2023-06" db="EMBL/GenBank/DDBJ databases">
        <authorList>
            <person name="Swenson N.G."/>
            <person name="Wegrzyn J.L."/>
            <person name="Mcevoy S.L."/>
        </authorList>
    </citation>
    <scope>NUCLEOTIDE SEQUENCE</scope>
    <source>
        <strain evidence="2">NS2018</strain>
        <tissue evidence="2">Leaf</tissue>
    </source>
</reference>
<feature type="region of interest" description="Disordered" evidence="1">
    <location>
        <begin position="1"/>
        <end position="52"/>
    </location>
</feature>
<reference evidence="2" key="1">
    <citation type="journal article" date="2022" name="Plant J.">
        <title>Strategies of tolerance reflected in two North American maple genomes.</title>
        <authorList>
            <person name="McEvoy S.L."/>
            <person name="Sezen U.U."/>
            <person name="Trouern-Trend A."/>
            <person name="McMahon S.M."/>
            <person name="Schaberg P.G."/>
            <person name="Yang J."/>
            <person name="Wegrzyn J.L."/>
            <person name="Swenson N.G."/>
        </authorList>
    </citation>
    <scope>NUCLEOTIDE SEQUENCE</scope>
    <source>
        <strain evidence="2">NS2018</strain>
    </source>
</reference>
<gene>
    <name evidence="2" type="ORF">LWI29_000350</name>
</gene>
<evidence type="ECO:0000313" key="3">
    <source>
        <dbReference type="Proteomes" id="UP001168877"/>
    </source>
</evidence>
<protein>
    <submittedName>
        <fullName evidence="2">Uncharacterized protein</fullName>
    </submittedName>
</protein>
<name>A0AA39TC52_ACESA</name>
<dbReference type="Proteomes" id="UP001168877">
    <property type="component" value="Unassembled WGS sequence"/>
</dbReference>
<sequence>MQRPSPGYRKEGYGRERDKRKVDEVGQSFVEIVRGQKDSGSKSDKGGGDTSLSMFWESAQVEKGLTQVEKGLTKKMGIKVRKVLNKQRKKDDSDRAFVVKGVFEKGKQKWERPVEVYSSGKQKSNKETFLASSLRVSNVNRVKSNEGEAFLSSSDEELVQDSVEVKRNFVLFMPKNLLMNSDSLEEEEGLEHDRRMDFSSQVDVSEVEEVENCAGSVTGDGEDEVVVVNSAGRIAGDSEEELVRATIAVERKPGKSKVKVGNEAIHSKHVSSKIRKCKHRLKIRNSKCLGV</sequence>
<feature type="compositionally biased region" description="Basic and acidic residues" evidence="1">
    <location>
        <begin position="34"/>
        <end position="47"/>
    </location>
</feature>
<proteinExistence type="predicted"/>
<organism evidence="2 3">
    <name type="scientific">Acer saccharum</name>
    <name type="common">Sugar maple</name>
    <dbReference type="NCBI Taxonomy" id="4024"/>
    <lineage>
        <taxon>Eukaryota</taxon>
        <taxon>Viridiplantae</taxon>
        <taxon>Streptophyta</taxon>
        <taxon>Embryophyta</taxon>
        <taxon>Tracheophyta</taxon>
        <taxon>Spermatophyta</taxon>
        <taxon>Magnoliopsida</taxon>
        <taxon>eudicotyledons</taxon>
        <taxon>Gunneridae</taxon>
        <taxon>Pentapetalae</taxon>
        <taxon>rosids</taxon>
        <taxon>malvids</taxon>
        <taxon>Sapindales</taxon>
        <taxon>Sapindaceae</taxon>
        <taxon>Hippocastanoideae</taxon>
        <taxon>Acereae</taxon>
        <taxon>Acer</taxon>
    </lineage>
</organism>
<evidence type="ECO:0000256" key="1">
    <source>
        <dbReference type="SAM" id="MobiDB-lite"/>
    </source>
</evidence>